<comment type="caution">
    <text evidence="2">The sequence shown here is derived from an EMBL/GenBank/DDBJ whole genome shotgun (WGS) entry which is preliminary data.</text>
</comment>
<proteinExistence type="predicted"/>
<dbReference type="AlphaFoldDB" id="X1CFS9"/>
<gene>
    <name evidence="2" type="ORF">S01H4_62466</name>
</gene>
<feature type="non-terminal residue" evidence="2">
    <location>
        <position position="131"/>
    </location>
</feature>
<protein>
    <recommendedName>
        <fullName evidence="1">DUF6884 domain-containing protein</fullName>
    </recommendedName>
</protein>
<dbReference type="EMBL" id="BART01037293">
    <property type="protein sequence ID" value="GAH06502.1"/>
    <property type="molecule type" value="Genomic_DNA"/>
</dbReference>
<accession>X1CFS9</accession>
<evidence type="ECO:0000259" key="1">
    <source>
        <dbReference type="Pfam" id="PF21818"/>
    </source>
</evidence>
<dbReference type="Pfam" id="PF21818">
    <property type="entry name" value="DUF6884"/>
    <property type="match status" value="1"/>
</dbReference>
<evidence type="ECO:0000313" key="2">
    <source>
        <dbReference type="EMBL" id="GAH06502.1"/>
    </source>
</evidence>
<organism evidence="2">
    <name type="scientific">marine sediment metagenome</name>
    <dbReference type="NCBI Taxonomy" id="412755"/>
    <lineage>
        <taxon>unclassified sequences</taxon>
        <taxon>metagenomes</taxon>
        <taxon>ecological metagenomes</taxon>
    </lineage>
</organism>
<sequence length="131" mass="15162">MEHRKILLIVSCGKKKADKLRDMNLPAIKAYKGPIFQVIEKAKREGRWNSNILIGIVSAKYGFLRENHIIEYYDQRMTLRLSNLLNPGVIQAIAQWDEEENFQIIYVLMGKDYLNAVNGLKEALDIEVIIE</sequence>
<reference evidence="2" key="1">
    <citation type="journal article" date="2014" name="Front. Microbiol.">
        <title>High frequency of phylogenetically diverse reductive dehalogenase-homologous genes in deep subseafloor sedimentary metagenomes.</title>
        <authorList>
            <person name="Kawai M."/>
            <person name="Futagami T."/>
            <person name="Toyoda A."/>
            <person name="Takaki Y."/>
            <person name="Nishi S."/>
            <person name="Hori S."/>
            <person name="Arai W."/>
            <person name="Tsubouchi T."/>
            <person name="Morono Y."/>
            <person name="Uchiyama I."/>
            <person name="Ito T."/>
            <person name="Fujiyama A."/>
            <person name="Inagaki F."/>
            <person name="Takami H."/>
        </authorList>
    </citation>
    <scope>NUCLEOTIDE SEQUENCE</scope>
    <source>
        <strain evidence="2">Expedition CK06-06</strain>
    </source>
</reference>
<feature type="domain" description="DUF6884" evidence="1">
    <location>
        <begin position="8"/>
        <end position="118"/>
    </location>
</feature>
<name>X1CFS9_9ZZZZ</name>
<dbReference type="InterPro" id="IPR049251">
    <property type="entry name" value="DUF6884"/>
</dbReference>